<proteinExistence type="evidence at transcript level"/>
<evidence type="ECO:0000256" key="2">
    <source>
        <dbReference type="ARBA" id="ARBA00022525"/>
    </source>
</evidence>
<evidence type="ECO:0000256" key="3">
    <source>
        <dbReference type="ARBA" id="ARBA00022729"/>
    </source>
</evidence>
<comment type="function">
    <text evidence="6">Salivary chemokine-binding protein which binds to host chemokines.</text>
</comment>
<dbReference type="Pfam" id="PF19429">
    <property type="entry name" value="EVA_Class_A"/>
    <property type="match status" value="1"/>
</dbReference>
<dbReference type="GO" id="GO:0019957">
    <property type="term" value="F:C-C chemokine binding"/>
    <property type="evidence" value="ECO:0007669"/>
    <property type="project" value="InterPro"/>
</dbReference>
<organism evidence="9">
    <name type="scientific">Amblyomma parvum</name>
    <name type="common">South American tick</name>
    <dbReference type="NCBI Taxonomy" id="251391"/>
    <lineage>
        <taxon>Eukaryota</taxon>
        <taxon>Metazoa</taxon>
        <taxon>Ecdysozoa</taxon>
        <taxon>Arthropoda</taxon>
        <taxon>Chelicerata</taxon>
        <taxon>Arachnida</taxon>
        <taxon>Acari</taxon>
        <taxon>Parasitiformes</taxon>
        <taxon>Ixodida</taxon>
        <taxon>Ixodoidea</taxon>
        <taxon>Ixodidae</taxon>
        <taxon>Amblyomminae</taxon>
        <taxon>Amblyomma</taxon>
    </lineage>
</organism>
<evidence type="ECO:0000256" key="7">
    <source>
        <dbReference type="SAM" id="MobiDB-lite"/>
    </source>
</evidence>
<evidence type="ECO:0000256" key="8">
    <source>
        <dbReference type="SAM" id="SignalP"/>
    </source>
</evidence>
<protein>
    <recommendedName>
        <fullName evidence="6">Evasin</fullName>
    </recommendedName>
</protein>
<evidence type="ECO:0000256" key="1">
    <source>
        <dbReference type="ARBA" id="ARBA00004613"/>
    </source>
</evidence>
<sequence>MRALWLLNFGLLFAFTDSKTDTKNAAGELPPKVVIPGCEDPATTKAPLPDEPPYYGITIDKDGCQRKVLGSSQRQQRKVQNGRKLDGKKRGRRPVFVDLELTVDCKRKCNGTYSQLPDGENCLVSDGYPYGRWGTIKGGCYQGNCSSGQCHRGEKKVNCYLPKNITNDVPKSLNLAE</sequence>
<keyword evidence="3 6" id="KW-0732">Signal</keyword>
<dbReference type="EMBL" id="GBBL01000635">
    <property type="protein sequence ID" value="JAC26685.1"/>
    <property type="molecule type" value="mRNA"/>
</dbReference>
<feature type="signal peptide" evidence="8">
    <location>
        <begin position="1"/>
        <end position="18"/>
    </location>
</feature>
<keyword evidence="2 6" id="KW-0964">Secreted</keyword>
<dbReference type="GO" id="GO:0005576">
    <property type="term" value="C:extracellular region"/>
    <property type="evidence" value="ECO:0007669"/>
    <property type="project" value="UniProtKB-SubCell"/>
</dbReference>
<dbReference type="AlphaFoldDB" id="A0A023G188"/>
<keyword evidence="5 6" id="KW-0325">Glycoprotein</keyword>
<reference evidence="9" key="1">
    <citation type="submission" date="2014-03" db="EMBL/GenBank/DDBJ databases">
        <title>The sialotranscriptome of Amblyomma triste, Amblyomma parvum and Amblyomma cajennense ticks, uncovered by 454-based RNA-seq.</title>
        <authorList>
            <person name="Garcia G.R."/>
            <person name="Gardinassi L.G."/>
            <person name="Ribeiro J.M."/>
            <person name="Anatrielo E."/>
            <person name="Ferreira B.R."/>
            <person name="Moreira H.N."/>
            <person name="Mafra C."/>
            <person name="Olegario M.M."/>
            <person name="Szabo P.J."/>
            <person name="Miranda-Santos I.K."/>
            <person name="Maruyama S.R."/>
        </authorList>
    </citation>
    <scope>NUCLEOTIDE SEQUENCE</scope>
    <source>
        <strain evidence="9">Araguapaz</strain>
        <tissue evidence="9">Salivary glands</tissue>
    </source>
</reference>
<evidence type="ECO:0000313" key="9">
    <source>
        <dbReference type="EMBL" id="JAC26685.1"/>
    </source>
</evidence>
<feature type="compositionally biased region" description="Basic residues" evidence="7">
    <location>
        <begin position="75"/>
        <end position="88"/>
    </location>
</feature>
<dbReference type="InterPro" id="IPR045797">
    <property type="entry name" value="EVA_Class_A"/>
</dbReference>
<evidence type="ECO:0000256" key="6">
    <source>
        <dbReference type="RuleBase" id="RU369006"/>
    </source>
</evidence>
<accession>A0A023G188</accession>
<evidence type="ECO:0000256" key="5">
    <source>
        <dbReference type="ARBA" id="ARBA00023180"/>
    </source>
</evidence>
<dbReference type="Gene3D" id="2.30.130.100">
    <property type="match status" value="1"/>
</dbReference>
<name>A0A023G188_AMBPA</name>
<comment type="subcellular location">
    <subcellularLocation>
        <location evidence="1 6">Secreted</location>
    </subcellularLocation>
</comment>
<evidence type="ECO:0000256" key="4">
    <source>
        <dbReference type="ARBA" id="ARBA00023157"/>
    </source>
</evidence>
<feature type="region of interest" description="Disordered" evidence="7">
    <location>
        <begin position="69"/>
        <end position="88"/>
    </location>
</feature>
<feature type="chain" id="PRO_5001516467" description="Evasin" evidence="8">
    <location>
        <begin position="19"/>
        <end position="177"/>
    </location>
</feature>
<keyword evidence="4 6" id="KW-1015">Disulfide bond</keyword>